<keyword evidence="2" id="KW-1185">Reference proteome</keyword>
<protein>
    <submittedName>
        <fullName evidence="1">Uncharacterized protein</fullName>
    </submittedName>
</protein>
<proteinExistence type="predicted"/>
<gene>
    <name evidence="1" type="ORF">ACAOBT_LOCUS17237</name>
</gene>
<organism evidence="1 2">
    <name type="scientific">Acanthoscelides obtectus</name>
    <name type="common">Bean weevil</name>
    <name type="synonym">Bruchus obtectus</name>
    <dbReference type="NCBI Taxonomy" id="200917"/>
    <lineage>
        <taxon>Eukaryota</taxon>
        <taxon>Metazoa</taxon>
        <taxon>Ecdysozoa</taxon>
        <taxon>Arthropoda</taxon>
        <taxon>Hexapoda</taxon>
        <taxon>Insecta</taxon>
        <taxon>Pterygota</taxon>
        <taxon>Neoptera</taxon>
        <taxon>Endopterygota</taxon>
        <taxon>Coleoptera</taxon>
        <taxon>Polyphaga</taxon>
        <taxon>Cucujiformia</taxon>
        <taxon>Chrysomeloidea</taxon>
        <taxon>Chrysomelidae</taxon>
        <taxon>Bruchinae</taxon>
        <taxon>Bruchini</taxon>
        <taxon>Acanthoscelides</taxon>
    </lineage>
</organism>
<evidence type="ECO:0000313" key="2">
    <source>
        <dbReference type="Proteomes" id="UP001152888"/>
    </source>
</evidence>
<sequence length="53" mass="5406">MFGPCSSPRIIPSGVEAYPTPEGVCSRRGRAWTGLVGALGITQGTDDGGTGRL</sequence>
<dbReference type="EMBL" id="CAKOFQ010006999">
    <property type="protein sequence ID" value="CAH1986424.1"/>
    <property type="molecule type" value="Genomic_DNA"/>
</dbReference>
<dbReference type="AlphaFoldDB" id="A0A9P0L0A6"/>
<comment type="caution">
    <text evidence="1">The sequence shown here is derived from an EMBL/GenBank/DDBJ whole genome shotgun (WGS) entry which is preliminary data.</text>
</comment>
<accession>A0A9P0L0A6</accession>
<reference evidence="1" key="1">
    <citation type="submission" date="2022-03" db="EMBL/GenBank/DDBJ databases">
        <authorList>
            <person name="Sayadi A."/>
        </authorList>
    </citation>
    <scope>NUCLEOTIDE SEQUENCE</scope>
</reference>
<name>A0A9P0L0A6_ACAOB</name>
<dbReference type="OrthoDB" id="6762990at2759"/>
<evidence type="ECO:0000313" key="1">
    <source>
        <dbReference type="EMBL" id="CAH1986424.1"/>
    </source>
</evidence>
<dbReference type="Proteomes" id="UP001152888">
    <property type="component" value="Unassembled WGS sequence"/>
</dbReference>